<reference evidence="6" key="1">
    <citation type="journal article" date="2012" name="Proc. Natl. Acad. Sci. U.S.A.">
        <title>Antigenic diversity is generated by distinct evolutionary mechanisms in African trypanosome species.</title>
        <authorList>
            <person name="Jackson A.P."/>
            <person name="Berry A."/>
            <person name="Aslett M."/>
            <person name="Allison H.C."/>
            <person name="Burton P."/>
            <person name="Vavrova-Anderson J."/>
            <person name="Brown R."/>
            <person name="Browne H."/>
            <person name="Corton N."/>
            <person name="Hauser H."/>
            <person name="Gamble J."/>
            <person name="Gilderthorp R."/>
            <person name="Marcello L."/>
            <person name="McQuillan J."/>
            <person name="Otto T.D."/>
            <person name="Quail M.A."/>
            <person name="Sanders M.J."/>
            <person name="van Tonder A."/>
            <person name="Ginger M.L."/>
            <person name="Field M.C."/>
            <person name="Barry J.D."/>
            <person name="Hertz-Fowler C."/>
            <person name="Berriman M."/>
        </authorList>
    </citation>
    <scope>NUCLEOTIDE SEQUENCE</scope>
    <source>
        <strain evidence="6">Y486</strain>
    </source>
</reference>
<dbReference type="InterPro" id="IPR041370">
    <property type="entry name" value="Mlase_EEF1AKMT1/ZCCHC4"/>
</dbReference>
<dbReference type="OMA" id="DAMQRHM"/>
<dbReference type="AlphaFoldDB" id="G0TZC3"/>
<gene>
    <name evidence="6" type="ORF">TVY486_0706430</name>
</gene>
<protein>
    <recommendedName>
        <fullName evidence="7">N6-adenine methyltransferase</fullName>
    </recommendedName>
</protein>
<dbReference type="InterPro" id="IPR029063">
    <property type="entry name" value="SAM-dependent_MTases_sf"/>
</dbReference>
<evidence type="ECO:0008006" key="7">
    <source>
        <dbReference type="Google" id="ProtNLM"/>
    </source>
</evidence>
<dbReference type="Pfam" id="PF10237">
    <property type="entry name" value="N6-adenineMlase"/>
    <property type="match status" value="1"/>
</dbReference>
<name>G0TZC3_TRYVY</name>
<proteinExistence type="predicted"/>
<dbReference type="VEuPathDB" id="TriTrypDB:TvY486_0706430"/>
<comment type="subcellular location">
    <subcellularLocation>
        <location evidence="1">Cytoplasm</location>
    </subcellularLocation>
</comment>
<dbReference type="GO" id="GO:0005737">
    <property type="term" value="C:cytoplasm"/>
    <property type="evidence" value="ECO:0007669"/>
    <property type="project" value="UniProtKB-SubCell"/>
</dbReference>
<dbReference type="PANTHER" id="PTHR13200:SF1">
    <property type="entry name" value="NUCLEIC ACID BINDING PROTEIN"/>
    <property type="match status" value="1"/>
</dbReference>
<accession>G0TZC3</accession>
<evidence type="ECO:0000256" key="2">
    <source>
        <dbReference type="ARBA" id="ARBA00022490"/>
    </source>
</evidence>
<keyword evidence="2" id="KW-0963">Cytoplasm</keyword>
<evidence type="ECO:0000313" key="6">
    <source>
        <dbReference type="EMBL" id="CCC49326.1"/>
    </source>
</evidence>
<dbReference type="PROSITE" id="PS00092">
    <property type="entry name" value="N6_MTASE"/>
    <property type="match status" value="1"/>
</dbReference>
<keyword evidence="3" id="KW-0489">Methyltransferase</keyword>
<keyword evidence="4" id="KW-0808">Transferase</keyword>
<sequence length="486" mass="54596">MTKETATLQTSRITARNGVSFDHAVEQAEFNQYWYSRNTVNAIIEEVRHHATACAFLSTPSLFFALVADANANASGASGVRCNSTAEQSYNSTAGQAELVSNSRLFEFDRQWKEEPGFVFYDFRRPQEVPVQFMGAFDYVVADPPFITADVWEAYVQTAKLLIKHDGKLLFTTVLENHTMLEGLLDGPLFIAPFRPAIEHLTYQYVCFTNYKTTRLARVNEELPADDPKVAAAVQMANDLRESEKAFTAQIWQRNRSGEQPLPALQRANAAKDSGEHSALVGLPINEMRWGYIPEGLTVYANGSDVPPAEPVGDGDAVDYGETYHDVVRLRELLDTFKRQIDHLQKLLDQLLKLSQRQQRRDNPQGSSSGEVRPPDVSCREQFMATLEQMREITADVEVAEAKLAVLRQGTGFGHLSAMRECVEAYAAAPLQKQELSELAADATRKYKSPVFNRMKELLQWMKEIKKQHQELHKRVEAMPETGGGS</sequence>
<organism evidence="6">
    <name type="scientific">Trypanosoma vivax (strain Y486)</name>
    <dbReference type="NCBI Taxonomy" id="1055687"/>
    <lineage>
        <taxon>Eukaryota</taxon>
        <taxon>Discoba</taxon>
        <taxon>Euglenozoa</taxon>
        <taxon>Kinetoplastea</taxon>
        <taxon>Metakinetoplastina</taxon>
        <taxon>Trypanosomatida</taxon>
        <taxon>Trypanosomatidae</taxon>
        <taxon>Trypanosoma</taxon>
        <taxon>Duttonella</taxon>
    </lineage>
</organism>
<dbReference type="PANTHER" id="PTHR13200">
    <property type="entry name" value="EEF1A LYSINE METHYLTRANSFERASE 1"/>
    <property type="match status" value="1"/>
</dbReference>
<evidence type="ECO:0000256" key="3">
    <source>
        <dbReference type="ARBA" id="ARBA00022603"/>
    </source>
</evidence>
<dbReference type="GO" id="GO:0016279">
    <property type="term" value="F:protein-lysine N-methyltransferase activity"/>
    <property type="evidence" value="ECO:0007669"/>
    <property type="project" value="InterPro"/>
</dbReference>
<dbReference type="InterPro" id="IPR002052">
    <property type="entry name" value="DNA_methylase_N6_adenine_CS"/>
</dbReference>
<dbReference type="GO" id="GO:0032259">
    <property type="term" value="P:methylation"/>
    <property type="evidence" value="ECO:0007669"/>
    <property type="project" value="UniProtKB-KW"/>
</dbReference>
<dbReference type="EMBL" id="HE573023">
    <property type="protein sequence ID" value="CCC49326.1"/>
    <property type="molecule type" value="Genomic_DNA"/>
</dbReference>
<evidence type="ECO:0000256" key="5">
    <source>
        <dbReference type="SAM" id="MobiDB-lite"/>
    </source>
</evidence>
<evidence type="ECO:0000256" key="1">
    <source>
        <dbReference type="ARBA" id="ARBA00004496"/>
    </source>
</evidence>
<evidence type="ECO:0000256" key="4">
    <source>
        <dbReference type="ARBA" id="ARBA00022679"/>
    </source>
</evidence>
<dbReference type="GO" id="GO:0003676">
    <property type="term" value="F:nucleic acid binding"/>
    <property type="evidence" value="ECO:0007669"/>
    <property type="project" value="InterPro"/>
</dbReference>
<dbReference type="SUPFAM" id="SSF53335">
    <property type="entry name" value="S-adenosyl-L-methionine-dependent methyltransferases"/>
    <property type="match status" value="1"/>
</dbReference>
<dbReference type="InterPro" id="IPR019369">
    <property type="entry name" value="Efm5/EEF1AKMT1"/>
</dbReference>
<feature type="region of interest" description="Disordered" evidence="5">
    <location>
        <begin position="356"/>
        <end position="377"/>
    </location>
</feature>